<accession>A0A1M5NHD6</accession>
<proteinExistence type="predicted"/>
<dbReference type="RefSeq" id="WP_079601920.1">
    <property type="nucleotide sequence ID" value="NZ_LT670817.1"/>
</dbReference>
<evidence type="ECO:0000313" key="2">
    <source>
        <dbReference type="Proteomes" id="UP000189796"/>
    </source>
</evidence>
<organism evidence="1 2">
    <name type="scientific">Bradyrhizobium erythrophlei</name>
    <dbReference type="NCBI Taxonomy" id="1437360"/>
    <lineage>
        <taxon>Bacteria</taxon>
        <taxon>Pseudomonadati</taxon>
        <taxon>Pseudomonadota</taxon>
        <taxon>Alphaproteobacteria</taxon>
        <taxon>Hyphomicrobiales</taxon>
        <taxon>Nitrobacteraceae</taxon>
        <taxon>Bradyrhizobium</taxon>
    </lineage>
</organism>
<sequence length="61" mass="6686">MRIAELKLSVRYDDSITDAESLCDALDTLIETATSTIGILDEYGDPKIHSFAVLSDQEAPQ</sequence>
<gene>
    <name evidence="1" type="ORF">SAMN05443248_2987</name>
</gene>
<dbReference type="AlphaFoldDB" id="A0A1M5NHD6"/>
<reference evidence="1 2" key="1">
    <citation type="submission" date="2016-11" db="EMBL/GenBank/DDBJ databases">
        <authorList>
            <person name="Jaros S."/>
            <person name="Januszkiewicz K."/>
            <person name="Wedrychowicz H."/>
        </authorList>
    </citation>
    <scope>NUCLEOTIDE SEQUENCE [LARGE SCALE GENOMIC DNA]</scope>
    <source>
        <strain evidence="1 2">GAS138</strain>
    </source>
</reference>
<name>A0A1M5NHD6_9BRAD</name>
<dbReference type="EMBL" id="LT670817">
    <property type="protein sequence ID" value="SHG88619.1"/>
    <property type="molecule type" value="Genomic_DNA"/>
</dbReference>
<evidence type="ECO:0000313" key="1">
    <source>
        <dbReference type="EMBL" id="SHG88619.1"/>
    </source>
</evidence>
<protein>
    <submittedName>
        <fullName evidence="1">Uncharacterized protein</fullName>
    </submittedName>
</protein>
<dbReference type="Proteomes" id="UP000189796">
    <property type="component" value="Chromosome I"/>
</dbReference>